<dbReference type="InParanoid" id="G0QJH3"/>
<keyword evidence="1" id="KW-0472">Membrane</keyword>
<keyword evidence="3" id="KW-1185">Reference proteome</keyword>
<feature type="transmembrane region" description="Helical" evidence="1">
    <location>
        <begin position="118"/>
        <end position="141"/>
    </location>
</feature>
<evidence type="ECO:0000256" key="1">
    <source>
        <dbReference type="SAM" id="Phobius"/>
    </source>
</evidence>
<gene>
    <name evidence="2" type="ORF">IMG5_005460</name>
</gene>
<sequence length="165" mass="20965">MIDFKFLFFIKNKFIFRNINFVFESINNLLFLFSLNIIFSFLKFFYYFRFTLIQYIFYHLDLLLQIKDIFYFILFIRILLKLIIERFIVIIILYYFFIDQILIFQIQIEILFNQRNFFFKTLFINIILFLYFYHLLLVVFFNSSYQIQFFSNQKDFYLSYYSVYY</sequence>
<evidence type="ECO:0008006" key="4">
    <source>
        <dbReference type="Google" id="ProtNLM"/>
    </source>
</evidence>
<accession>G0QJH3</accession>
<evidence type="ECO:0000313" key="2">
    <source>
        <dbReference type="EMBL" id="EGR34624.1"/>
    </source>
</evidence>
<dbReference type="AlphaFoldDB" id="G0QJH3"/>
<keyword evidence="1" id="KW-0812">Transmembrane</keyword>
<dbReference type="RefSeq" id="XP_004039928.1">
    <property type="nucleotide sequence ID" value="XM_004039880.1"/>
</dbReference>
<reference evidence="2 3" key="1">
    <citation type="submission" date="2011-07" db="EMBL/GenBank/DDBJ databases">
        <authorList>
            <person name="Coyne R."/>
            <person name="Brami D."/>
            <person name="Johnson J."/>
            <person name="Hostetler J."/>
            <person name="Hannick L."/>
            <person name="Clark T."/>
            <person name="Cassidy-Hanley D."/>
            <person name="Inman J."/>
        </authorList>
    </citation>
    <scope>NUCLEOTIDE SEQUENCE [LARGE SCALE GENOMIC DNA]</scope>
    <source>
        <strain evidence="2 3">G5</strain>
    </source>
</reference>
<evidence type="ECO:0000313" key="3">
    <source>
        <dbReference type="Proteomes" id="UP000008983"/>
    </source>
</evidence>
<dbReference type="GeneID" id="14910816"/>
<feature type="transmembrane region" description="Helical" evidence="1">
    <location>
        <begin position="87"/>
        <end position="106"/>
    </location>
</feature>
<name>G0QJH3_ICHMU</name>
<protein>
    <recommendedName>
        <fullName evidence="4">Transmembrane protein</fullName>
    </recommendedName>
</protein>
<dbReference type="Proteomes" id="UP000008983">
    <property type="component" value="Unassembled WGS sequence"/>
</dbReference>
<keyword evidence="1" id="KW-1133">Transmembrane helix</keyword>
<dbReference type="EMBL" id="GL983067">
    <property type="protein sequence ID" value="EGR34624.1"/>
    <property type="molecule type" value="Genomic_DNA"/>
</dbReference>
<organism evidence="2 3">
    <name type="scientific">Ichthyophthirius multifiliis</name>
    <name type="common">White spot disease agent</name>
    <name type="synonym">Ich</name>
    <dbReference type="NCBI Taxonomy" id="5932"/>
    <lineage>
        <taxon>Eukaryota</taxon>
        <taxon>Sar</taxon>
        <taxon>Alveolata</taxon>
        <taxon>Ciliophora</taxon>
        <taxon>Intramacronucleata</taxon>
        <taxon>Oligohymenophorea</taxon>
        <taxon>Hymenostomatida</taxon>
        <taxon>Ophryoglenina</taxon>
        <taxon>Ichthyophthirius</taxon>
    </lineage>
</organism>
<feature type="transmembrane region" description="Helical" evidence="1">
    <location>
        <begin position="21"/>
        <end position="42"/>
    </location>
</feature>
<proteinExistence type="predicted"/>
<feature type="transmembrane region" description="Helical" evidence="1">
    <location>
        <begin position="62"/>
        <end position="80"/>
    </location>
</feature>